<reference evidence="4 5" key="1">
    <citation type="submission" date="2016-02" db="EMBL/GenBank/DDBJ databases">
        <title>Genome analysis of coral dinoflagellate symbionts highlights evolutionary adaptations to a symbiotic lifestyle.</title>
        <authorList>
            <person name="Aranda M."/>
            <person name="Li Y."/>
            <person name="Liew Y.J."/>
            <person name="Baumgarten S."/>
            <person name="Simakov O."/>
            <person name="Wilson M."/>
            <person name="Piel J."/>
            <person name="Ashoor H."/>
            <person name="Bougouffa S."/>
            <person name="Bajic V.B."/>
            <person name="Ryu T."/>
            <person name="Ravasi T."/>
            <person name="Bayer T."/>
            <person name="Micklem G."/>
            <person name="Kim H."/>
            <person name="Bhak J."/>
            <person name="Lajeunesse T.C."/>
            <person name="Voolstra C.R."/>
        </authorList>
    </citation>
    <scope>NUCLEOTIDE SEQUENCE [LARGE SCALE GENOMIC DNA]</scope>
    <source>
        <strain evidence="4 5">CCMP2467</strain>
    </source>
</reference>
<keyword evidence="5" id="KW-1185">Reference proteome</keyword>
<feature type="chain" id="PRO_5011982856" description="CBM1 domain-containing protein" evidence="2">
    <location>
        <begin position="19"/>
        <end position="282"/>
    </location>
</feature>
<dbReference type="GO" id="GO:0005975">
    <property type="term" value="P:carbohydrate metabolic process"/>
    <property type="evidence" value="ECO:0007669"/>
    <property type="project" value="InterPro"/>
</dbReference>
<evidence type="ECO:0000256" key="2">
    <source>
        <dbReference type="SAM" id="SignalP"/>
    </source>
</evidence>
<dbReference type="Proteomes" id="UP000186817">
    <property type="component" value="Unassembled WGS sequence"/>
</dbReference>
<dbReference type="InterPro" id="IPR035971">
    <property type="entry name" value="CBD_sf"/>
</dbReference>
<dbReference type="GO" id="GO:0005576">
    <property type="term" value="C:extracellular region"/>
    <property type="evidence" value="ECO:0007669"/>
    <property type="project" value="InterPro"/>
</dbReference>
<evidence type="ECO:0000313" key="4">
    <source>
        <dbReference type="EMBL" id="OLQ12956.1"/>
    </source>
</evidence>
<comment type="caution">
    <text evidence="4">The sequence shown here is derived from an EMBL/GenBank/DDBJ whole genome shotgun (WGS) entry which is preliminary data.</text>
</comment>
<dbReference type="SUPFAM" id="SSF57180">
    <property type="entry name" value="Cellulose-binding domain"/>
    <property type="match status" value="1"/>
</dbReference>
<name>A0A1Q9EZQ6_SYMMI</name>
<evidence type="ECO:0000256" key="1">
    <source>
        <dbReference type="ARBA" id="ARBA00022729"/>
    </source>
</evidence>
<gene>
    <name evidence="4" type="ORF">AK812_SmicGene3069</name>
</gene>
<keyword evidence="1 2" id="KW-0732">Signal</keyword>
<dbReference type="PROSITE" id="PS51164">
    <property type="entry name" value="CBM1_2"/>
    <property type="match status" value="1"/>
</dbReference>
<evidence type="ECO:0000313" key="5">
    <source>
        <dbReference type="Proteomes" id="UP000186817"/>
    </source>
</evidence>
<dbReference type="EMBL" id="LSRX01000035">
    <property type="protein sequence ID" value="OLQ12956.1"/>
    <property type="molecule type" value="Genomic_DNA"/>
</dbReference>
<dbReference type="InterPro" id="IPR000254">
    <property type="entry name" value="CBD"/>
</dbReference>
<dbReference type="AlphaFoldDB" id="A0A1Q9EZQ6"/>
<dbReference type="OrthoDB" id="444269at2759"/>
<proteinExistence type="predicted"/>
<sequence length="282" mass="29999">MARLLLLPMLAVTLPAEASEAPETCATAWVLRCGTGWTGPTCCDSGFGCSQMNSWYSHCVPNESISEVAQSFSLAASEKVDEECYHMFNELSFNTLVESFPANPDGEANAYVDYKLCGMQCKANVFGGRTQLVASHLHLASDGDGENGSGPPVNNFCGDSGPGMIADGSSYKSPCAHHKNRAAGMSMTGFVDEQNAGFALGSWLKDTASNPSSVSLRLPFHCQLDALAGRGQGSGGNVSRRDADELGEVHEGADFSWRKCHGTVTDRSTLRHEKLLSVAFQG</sequence>
<protein>
    <recommendedName>
        <fullName evidence="3">CBM1 domain-containing protein</fullName>
    </recommendedName>
</protein>
<evidence type="ECO:0000259" key="3">
    <source>
        <dbReference type="PROSITE" id="PS51164"/>
    </source>
</evidence>
<organism evidence="4 5">
    <name type="scientific">Symbiodinium microadriaticum</name>
    <name type="common">Dinoflagellate</name>
    <name type="synonym">Zooxanthella microadriatica</name>
    <dbReference type="NCBI Taxonomy" id="2951"/>
    <lineage>
        <taxon>Eukaryota</taxon>
        <taxon>Sar</taxon>
        <taxon>Alveolata</taxon>
        <taxon>Dinophyceae</taxon>
        <taxon>Suessiales</taxon>
        <taxon>Symbiodiniaceae</taxon>
        <taxon>Symbiodinium</taxon>
    </lineage>
</organism>
<accession>A0A1Q9EZQ6</accession>
<dbReference type="GO" id="GO:0030248">
    <property type="term" value="F:cellulose binding"/>
    <property type="evidence" value="ECO:0007669"/>
    <property type="project" value="InterPro"/>
</dbReference>
<dbReference type="Pfam" id="PF00734">
    <property type="entry name" value="CBM_1"/>
    <property type="match status" value="1"/>
</dbReference>
<feature type="domain" description="CBM1" evidence="3">
    <location>
        <begin position="24"/>
        <end position="60"/>
    </location>
</feature>
<feature type="signal peptide" evidence="2">
    <location>
        <begin position="1"/>
        <end position="18"/>
    </location>
</feature>